<evidence type="ECO:0000313" key="1">
    <source>
        <dbReference type="EMBL" id="KAK7025460.1"/>
    </source>
</evidence>
<proteinExistence type="predicted"/>
<dbReference type="SUPFAM" id="SSF53474">
    <property type="entry name" value="alpha/beta-Hydrolases"/>
    <property type="match status" value="1"/>
</dbReference>
<accession>A0AAW0BGC1</accession>
<gene>
    <name evidence="1" type="ORF">VNI00_015988</name>
</gene>
<dbReference type="InterPro" id="IPR029058">
    <property type="entry name" value="AB_hydrolase_fold"/>
</dbReference>
<dbReference type="AlphaFoldDB" id="A0AAW0BGC1"/>
<organism evidence="1 2">
    <name type="scientific">Paramarasmius palmivorus</name>
    <dbReference type="NCBI Taxonomy" id="297713"/>
    <lineage>
        <taxon>Eukaryota</taxon>
        <taxon>Fungi</taxon>
        <taxon>Dikarya</taxon>
        <taxon>Basidiomycota</taxon>
        <taxon>Agaricomycotina</taxon>
        <taxon>Agaricomycetes</taxon>
        <taxon>Agaricomycetidae</taxon>
        <taxon>Agaricales</taxon>
        <taxon>Marasmiineae</taxon>
        <taxon>Marasmiaceae</taxon>
        <taxon>Paramarasmius</taxon>
    </lineage>
</organism>
<protein>
    <submittedName>
        <fullName evidence="1">Uncharacterized protein</fullName>
    </submittedName>
</protein>
<sequence length="118" mass="12800">MEYPDKEGVTLKCTRKQETPERHQAAYLDRHGVSSIYKDLSTYAKRVPIHLAYGAIDDYVPGDVKEDVVNNALGGVKNLASFSRVANAGHLAVQTNPPGVARAVYEVLTGVRCASGKL</sequence>
<dbReference type="EMBL" id="JAYKXP010000114">
    <property type="protein sequence ID" value="KAK7025460.1"/>
    <property type="molecule type" value="Genomic_DNA"/>
</dbReference>
<dbReference type="Proteomes" id="UP001383192">
    <property type="component" value="Unassembled WGS sequence"/>
</dbReference>
<reference evidence="1 2" key="1">
    <citation type="submission" date="2024-01" db="EMBL/GenBank/DDBJ databases">
        <title>A draft genome for a cacao thread blight-causing isolate of Paramarasmius palmivorus.</title>
        <authorList>
            <person name="Baruah I.K."/>
            <person name="Bukari Y."/>
            <person name="Amoako-Attah I."/>
            <person name="Meinhardt L.W."/>
            <person name="Bailey B.A."/>
            <person name="Cohen S.P."/>
        </authorList>
    </citation>
    <scope>NUCLEOTIDE SEQUENCE [LARGE SCALE GENOMIC DNA]</scope>
    <source>
        <strain evidence="1 2">GH-12</strain>
    </source>
</reference>
<dbReference type="Gene3D" id="3.40.50.1820">
    <property type="entry name" value="alpha/beta hydrolase"/>
    <property type="match status" value="1"/>
</dbReference>
<name>A0AAW0BGC1_9AGAR</name>
<keyword evidence="2" id="KW-1185">Reference proteome</keyword>
<comment type="caution">
    <text evidence="1">The sequence shown here is derived from an EMBL/GenBank/DDBJ whole genome shotgun (WGS) entry which is preliminary data.</text>
</comment>
<evidence type="ECO:0000313" key="2">
    <source>
        <dbReference type="Proteomes" id="UP001383192"/>
    </source>
</evidence>